<accession>A0A1M7PWX1</accession>
<reference evidence="2 3" key="1">
    <citation type="submission" date="2016-11" db="EMBL/GenBank/DDBJ databases">
        <authorList>
            <person name="Jaros S."/>
            <person name="Januszkiewicz K."/>
            <person name="Wedrychowicz H."/>
        </authorList>
    </citation>
    <scope>NUCLEOTIDE SEQUENCE [LARGE SCALE GENOMIC DNA]</scope>
    <source>
        <strain evidence="2 3">CGMCC 1.6102</strain>
    </source>
</reference>
<evidence type="ECO:0000313" key="3">
    <source>
        <dbReference type="Proteomes" id="UP000184513"/>
    </source>
</evidence>
<dbReference type="Gene3D" id="3.30.460.10">
    <property type="entry name" value="Beta Polymerase, domain 2"/>
    <property type="match status" value="1"/>
</dbReference>
<dbReference type="GO" id="GO:0016740">
    <property type="term" value="F:transferase activity"/>
    <property type="evidence" value="ECO:0007669"/>
    <property type="project" value="UniProtKB-KW"/>
</dbReference>
<dbReference type="OrthoDB" id="9803106at2"/>
<dbReference type="InterPro" id="IPR041633">
    <property type="entry name" value="Polbeta"/>
</dbReference>
<gene>
    <name evidence="2" type="ORF">SAMN04488057_111108</name>
</gene>
<feature type="domain" description="Polymerase beta nucleotidyltransferase" evidence="1">
    <location>
        <begin position="18"/>
        <end position="106"/>
    </location>
</feature>
<dbReference type="CDD" id="cd05403">
    <property type="entry name" value="NT_KNTase_like"/>
    <property type="match status" value="1"/>
</dbReference>
<keyword evidence="3" id="KW-1185">Reference proteome</keyword>
<dbReference type="InterPro" id="IPR043519">
    <property type="entry name" value="NT_sf"/>
</dbReference>
<organism evidence="2 3">
    <name type="scientific">Cyclobacterium lianum</name>
    <dbReference type="NCBI Taxonomy" id="388280"/>
    <lineage>
        <taxon>Bacteria</taxon>
        <taxon>Pseudomonadati</taxon>
        <taxon>Bacteroidota</taxon>
        <taxon>Cytophagia</taxon>
        <taxon>Cytophagales</taxon>
        <taxon>Cyclobacteriaceae</taxon>
        <taxon>Cyclobacterium</taxon>
    </lineage>
</organism>
<evidence type="ECO:0000259" key="1">
    <source>
        <dbReference type="Pfam" id="PF18765"/>
    </source>
</evidence>
<dbReference type="RefSeq" id="WP_073095963.1">
    <property type="nucleotide sequence ID" value="NZ_FRCY01000011.1"/>
</dbReference>
<protein>
    <submittedName>
        <fullName evidence="2">Nucleotidyltransferase domain-containing protein</fullName>
    </submittedName>
</protein>
<keyword evidence="2" id="KW-0808">Transferase</keyword>
<dbReference type="SUPFAM" id="SSF81301">
    <property type="entry name" value="Nucleotidyltransferase"/>
    <property type="match status" value="1"/>
</dbReference>
<dbReference type="EMBL" id="FRCY01000011">
    <property type="protein sequence ID" value="SHN22190.1"/>
    <property type="molecule type" value="Genomic_DNA"/>
</dbReference>
<dbReference type="Proteomes" id="UP000184513">
    <property type="component" value="Unassembled WGS sequence"/>
</dbReference>
<proteinExistence type="predicted"/>
<sequence length="107" mass="12226">MITLSFSDTGLSAMSIEGIQSVFSRYPEIEKAILYGSRAKGNFRKGSDIDRTLEGRLLTLTLLNQIDTELDELLLPYHIDLSIRHKIKNTDLLDHIDRVGKLFYVKE</sequence>
<dbReference type="Pfam" id="PF18765">
    <property type="entry name" value="Polbeta"/>
    <property type="match status" value="1"/>
</dbReference>
<name>A0A1M7PWX1_9BACT</name>
<evidence type="ECO:0000313" key="2">
    <source>
        <dbReference type="EMBL" id="SHN22190.1"/>
    </source>
</evidence>
<dbReference type="STRING" id="388280.SAMN04488057_111108"/>
<dbReference type="AlphaFoldDB" id="A0A1M7PWX1"/>